<name>A0A9X3EIA6_9BACT</name>
<comment type="caution">
    <text evidence="3">The sequence shown here is derived from an EMBL/GenBank/DDBJ whole genome shotgun (WGS) entry which is preliminary data.</text>
</comment>
<dbReference type="InterPro" id="IPR011761">
    <property type="entry name" value="ATP-grasp"/>
</dbReference>
<dbReference type="GO" id="GO:0005524">
    <property type="term" value="F:ATP binding"/>
    <property type="evidence" value="ECO:0007669"/>
    <property type="project" value="UniProtKB-UniRule"/>
</dbReference>
<evidence type="ECO:0000259" key="2">
    <source>
        <dbReference type="PROSITE" id="PS50975"/>
    </source>
</evidence>
<dbReference type="GO" id="GO:0046872">
    <property type="term" value="F:metal ion binding"/>
    <property type="evidence" value="ECO:0007669"/>
    <property type="project" value="InterPro"/>
</dbReference>
<dbReference type="RefSeq" id="WP_267766175.1">
    <property type="nucleotide sequence ID" value="NZ_JAPNKE010000002.1"/>
</dbReference>
<dbReference type="Gene3D" id="3.30.470.20">
    <property type="entry name" value="ATP-grasp fold, B domain"/>
    <property type="match status" value="1"/>
</dbReference>
<reference evidence="3" key="1">
    <citation type="submission" date="2022-11" db="EMBL/GenBank/DDBJ databases">
        <title>Minimal conservation of predation-associated metabolite biosynthetic gene clusters underscores biosynthetic potential of Myxococcota including descriptions for ten novel species: Archangium lansinium sp. nov., Myxococcus landrumus sp. nov., Nannocystis bai.</title>
        <authorList>
            <person name="Ahearne A."/>
            <person name="Stevens C."/>
            <person name="Phillips K."/>
        </authorList>
    </citation>
    <scope>NUCLEOTIDE SEQUENCE</scope>
    <source>
        <strain evidence="3">Na p29</strain>
    </source>
</reference>
<sequence length="349" mass="39341">MPAEVALSDDVRTTAASETCHDPDLQQFGDPSTLDVMRWIHHLSPAKVVRINADERYRVALTFADDDFFVQVNDDAFRLADVSSAWLRKGGFWFKGLFPAVTAEGRPALTRHLSQMLERENRTLRDHFHYVLRKRCAVLGSAHGSTPNKLVVLEHARELGLRTPSFSVSNQRSHAEGLVASGGGYVTKAMSDGLYLFDATESKTGYFTYTEALGPQSLDGVGASMAPSFFQRYVDKAFELRIFFLDDQFRAGAIFSQNDEQTRVDYRKYNDVRPNRVIPFRLPKAIEDKLSRLARALDLNTGSFDMIVDSQGEYYLLEVNPVGQFGPLSEKCNMGIERMIAERLVAREH</sequence>
<keyword evidence="1" id="KW-0067">ATP-binding</keyword>
<evidence type="ECO:0000256" key="1">
    <source>
        <dbReference type="PROSITE-ProRule" id="PRU00409"/>
    </source>
</evidence>
<dbReference type="Proteomes" id="UP001150924">
    <property type="component" value="Unassembled WGS sequence"/>
</dbReference>
<protein>
    <submittedName>
        <fullName evidence="3">Grasp-with-spasm system ATP-grasp peptide maturase</fullName>
    </submittedName>
</protein>
<evidence type="ECO:0000313" key="4">
    <source>
        <dbReference type="Proteomes" id="UP001150924"/>
    </source>
</evidence>
<gene>
    <name evidence="3" type="primary">gwsG</name>
    <name evidence="3" type="ORF">OV079_03310</name>
</gene>
<proteinExistence type="predicted"/>
<keyword evidence="4" id="KW-1185">Reference proteome</keyword>
<organism evidence="3 4">
    <name type="scientific">Nannocystis pusilla</name>
    <dbReference type="NCBI Taxonomy" id="889268"/>
    <lineage>
        <taxon>Bacteria</taxon>
        <taxon>Pseudomonadati</taxon>
        <taxon>Myxococcota</taxon>
        <taxon>Polyangia</taxon>
        <taxon>Nannocystales</taxon>
        <taxon>Nannocystaceae</taxon>
        <taxon>Nannocystis</taxon>
    </lineage>
</organism>
<accession>A0A9X3EIA6</accession>
<keyword evidence="1" id="KW-0547">Nucleotide-binding</keyword>
<dbReference type="EMBL" id="JAPNKE010000002">
    <property type="protein sequence ID" value="MCY1004613.1"/>
    <property type="molecule type" value="Genomic_DNA"/>
</dbReference>
<dbReference type="InterPro" id="IPR026455">
    <property type="entry name" value="GRASP_w_spasm"/>
</dbReference>
<dbReference type="PROSITE" id="PS50975">
    <property type="entry name" value="ATP_GRASP"/>
    <property type="match status" value="1"/>
</dbReference>
<dbReference type="NCBIfam" id="TIGR04192">
    <property type="entry name" value="GRASP_w_spasm"/>
    <property type="match status" value="1"/>
</dbReference>
<dbReference type="AlphaFoldDB" id="A0A9X3EIA6"/>
<feature type="domain" description="ATP-grasp" evidence="2">
    <location>
        <begin position="153"/>
        <end position="345"/>
    </location>
</feature>
<dbReference type="SUPFAM" id="SSF56059">
    <property type="entry name" value="Glutathione synthetase ATP-binding domain-like"/>
    <property type="match status" value="1"/>
</dbReference>
<evidence type="ECO:0000313" key="3">
    <source>
        <dbReference type="EMBL" id="MCY1004613.1"/>
    </source>
</evidence>